<name>A0A101LZD2_PICGL</name>
<accession>A0A101LZD2</accession>
<comment type="caution">
    <text evidence="1">The sequence shown here is derived from an EMBL/GenBank/DDBJ whole genome shotgun (WGS) entry which is preliminary data.</text>
</comment>
<evidence type="ECO:0000313" key="1">
    <source>
        <dbReference type="EMBL" id="KUM48130.1"/>
    </source>
</evidence>
<geneLocation type="mitochondrion" evidence="1"/>
<organism evidence="1">
    <name type="scientific">Picea glauca</name>
    <name type="common">White spruce</name>
    <name type="synonym">Pinus glauca</name>
    <dbReference type="NCBI Taxonomy" id="3330"/>
    <lineage>
        <taxon>Eukaryota</taxon>
        <taxon>Viridiplantae</taxon>
        <taxon>Streptophyta</taxon>
        <taxon>Embryophyta</taxon>
        <taxon>Tracheophyta</taxon>
        <taxon>Spermatophyta</taxon>
        <taxon>Pinopsida</taxon>
        <taxon>Pinidae</taxon>
        <taxon>Conifers I</taxon>
        <taxon>Pinales</taxon>
        <taxon>Pinaceae</taxon>
        <taxon>Picea</taxon>
    </lineage>
</organism>
<keyword evidence="1" id="KW-0496">Mitochondrion</keyword>
<gene>
    <name evidence="1" type="ORF">ABT39_MTgene5126</name>
</gene>
<dbReference type="AlphaFoldDB" id="A0A101LZD2"/>
<dbReference type="EMBL" id="LKAM01000006">
    <property type="protein sequence ID" value="KUM48130.1"/>
    <property type="molecule type" value="Genomic_DNA"/>
</dbReference>
<sequence length="85" mass="9984">MPQVVMEQLGLEIIRRYKYMYSFDSRKVPCIRIIKDLVVQLVKILRKHVMMDVVVENVPPTSRKWGASLEGNIQLDLYYATVPIF</sequence>
<protein>
    <submittedName>
        <fullName evidence="1">Uncharacterized protein</fullName>
    </submittedName>
</protein>
<proteinExistence type="predicted"/>
<reference evidence="1" key="1">
    <citation type="journal article" date="2015" name="Genome Biol. Evol.">
        <title>Organellar Genomes of White Spruce (Picea glauca): Assembly and Annotation.</title>
        <authorList>
            <person name="Jackman S.D."/>
            <person name="Warren R.L."/>
            <person name="Gibb E.A."/>
            <person name="Vandervalk B.P."/>
            <person name="Mohamadi H."/>
            <person name="Chu J."/>
            <person name="Raymond A."/>
            <person name="Pleasance S."/>
            <person name="Coope R."/>
            <person name="Wildung M.R."/>
            <person name="Ritland C.E."/>
            <person name="Bousquet J."/>
            <person name="Jones S.J."/>
            <person name="Bohlmann J."/>
            <person name="Birol I."/>
        </authorList>
    </citation>
    <scope>NUCLEOTIDE SEQUENCE [LARGE SCALE GENOMIC DNA]</scope>
    <source>
        <tissue evidence="1">Flushing bud</tissue>
    </source>
</reference>